<accession>A0ABW4NPG2</accession>
<name>A0ABW4NPG2_9LACT</name>
<evidence type="ECO:0008006" key="3">
    <source>
        <dbReference type="Google" id="ProtNLM"/>
    </source>
</evidence>
<proteinExistence type="predicted"/>
<dbReference type="Proteomes" id="UP001597285">
    <property type="component" value="Unassembled WGS sequence"/>
</dbReference>
<reference evidence="2" key="1">
    <citation type="journal article" date="2019" name="Int. J. Syst. Evol. Microbiol.">
        <title>The Global Catalogue of Microorganisms (GCM) 10K type strain sequencing project: providing services to taxonomists for standard genome sequencing and annotation.</title>
        <authorList>
            <consortium name="The Broad Institute Genomics Platform"/>
            <consortium name="The Broad Institute Genome Sequencing Center for Infectious Disease"/>
            <person name="Wu L."/>
            <person name="Ma J."/>
        </authorList>
    </citation>
    <scope>NUCLEOTIDE SEQUENCE [LARGE SCALE GENOMIC DNA]</scope>
    <source>
        <strain evidence="2">KCTC 42143</strain>
    </source>
</reference>
<evidence type="ECO:0000313" key="2">
    <source>
        <dbReference type="Proteomes" id="UP001597285"/>
    </source>
</evidence>
<protein>
    <recommendedName>
        <fullName evidence="3">DUF3168 domain-containing protein</fullName>
    </recommendedName>
</protein>
<gene>
    <name evidence="1" type="ORF">ACFSBK_07320</name>
</gene>
<organism evidence="1 2">
    <name type="scientific">Carnobacterium antarcticum</name>
    <dbReference type="NCBI Taxonomy" id="2126436"/>
    <lineage>
        <taxon>Bacteria</taxon>
        <taxon>Bacillati</taxon>
        <taxon>Bacillota</taxon>
        <taxon>Bacilli</taxon>
        <taxon>Lactobacillales</taxon>
        <taxon>Carnobacteriaceae</taxon>
        <taxon>Carnobacterium</taxon>
    </lineage>
</organism>
<evidence type="ECO:0000313" key="1">
    <source>
        <dbReference type="EMBL" id="MFD1799661.1"/>
    </source>
</evidence>
<dbReference type="RefSeq" id="WP_058918167.1">
    <property type="nucleotide sequence ID" value="NZ_JBHSQC010000025.1"/>
</dbReference>
<dbReference type="EMBL" id="JBHUFF010000013">
    <property type="protein sequence ID" value="MFD1799661.1"/>
    <property type="molecule type" value="Genomic_DNA"/>
</dbReference>
<keyword evidence="2" id="KW-1185">Reference proteome</keyword>
<comment type="caution">
    <text evidence="1">The sequence shown here is derived from an EMBL/GenBank/DDBJ whole genome shotgun (WGS) entry which is preliminary data.</text>
</comment>
<sequence>MGVINIKPIIVNLLKEIPEIKKVATEYPVIWTTFPSAIYRTTQTPYAIDANKNEMQTLWTVTIDLYADTSLTSIVSKVSEKMQSIGFVGSTVDSNTASLIRVTREFKAIVDNETRQVYQP</sequence>